<dbReference type="AlphaFoldDB" id="A0AAW2GPJ7"/>
<gene>
    <name evidence="1" type="ORF">PUN28_004103</name>
</gene>
<proteinExistence type="predicted"/>
<reference evidence="1 2" key="1">
    <citation type="submission" date="2023-03" db="EMBL/GenBank/DDBJ databases">
        <title>High recombination rates correlate with genetic variation in Cardiocondyla obscurior ants.</title>
        <authorList>
            <person name="Errbii M."/>
        </authorList>
    </citation>
    <scope>NUCLEOTIDE SEQUENCE [LARGE SCALE GENOMIC DNA]</scope>
    <source>
        <strain evidence="1">Alpha-2009</strain>
        <tissue evidence="1">Whole body</tissue>
    </source>
</reference>
<organism evidence="1 2">
    <name type="scientific">Cardiocondyla obscurior</name>
    <dbReference type="NCBI Taxonomy" id="286306"/>
    <lineage>
        <taxon>Eukaryota</taxon>
        <taxon>Metazoa</taxon>
        <taxon>Ecdysozoa</taxon>
        <taxon>Arthropoda</taxon>
        <taxon>Hexapoda</taxon>
        <taxon>Insecta</taxon>
        <taxon>Pterygota</taxon>
        <taxon>Neoptera</taxon>
        <taxon>Endopterygota</taxon>
        <taxon>Hymenoptera</taxon>
        <taxon>Apocrita</taxon>
        <taxon>Aculeata</taxon>
        <taxon>Formicoidea</taxon>
        <taxon>Formicidae</taxon>
        <taxon>Myrmicinae</taxon>
        <taxon>Cardiocondyla</taxon>
    </lineage>
</organism>
<evidence type="ECO:0000313" key="1">
    <source>
        <dbReference type="EMBL" id="KAL0129175.1"/>
    </source>
</evidence>
<name>A0AAW2GPJ7_9HYME</name>
<protein>
    <recommendedName>
        <fullName evidence="3">Secreted protein</fullName>
    </recommendedName>
</protein>
<comment type="caution">
    <text evidence="1">The sequence shown here is derived from an EMBL/GenBank/DDBJ whole genome shotgun (WGS) entry which is preliminary data.</text>
</comment>
<accession>A0AAW2GPJ7</accession>
<dbReference type="EMBL" id="JADYXP020000003">
    <property type="protein sequence ID" value="KAL0129175.1"/>
    <property type="molecule type" value="Genomic_DNA"/>
</dbReference>
<evidence type="ECO:0000313" key="2">
    <source>
        <dbReference type="Proteomes" id="UP001430953"/>
    </source>
</evidence>
<keyword evidence="2" id="KW-1185">Reference proteome</keyword>
<evidence type="ECO:0008006" key="3">
    <source>
        <dbReference type="Google" id="ProtNLM"/>
    </source>
</evidence>
<dbReference type="Proteomes" id="UP001430953">
    <property type="component" value="Unassembled WGS sequence"/>
</dbReference>
<sequence length="105" mass="11703">MLDYILSRKGPRAALSLFLSPSLSFLGDIGNGISQWESARKEERTASSTWSFTIAWPRCDRFTTRVSFSFFHPFPFPFSSSCIQISSASTVLNPFSCSIPGIRVV</sequence>